<dbReference type="Pfam" id="PF00355">
    <property type="entry name" value="Rieske"/>
    <property type="match status" value="1"/>
</dbReference>
<feature type="domain" description="Rieske" evidence="6">
    <location>
        <begin position="93"/>
        <end position="174"/>
    </location>
</feature>
<dbReference type="PANTHER" id="PTHR10134">
    <property type="entry name" value="CYTOCHROME B-C1 COMPLEX SUBUNIT RIESKE, MITOCHONDRIAL"/>
    <property type="match status" value="1"/>
</dbReference>
<dbReference type="SUPFAM" id="SSF50022">
    <property type="entry name" value="ISP domain"/>
    <property type="match status" value="1"/>
</dbReference>
<evidence type="ECO:0000313" key="8">
    <source>
        <dbReference type="Proteomes" id="UP000190774"/>
    </source>
</evidence>
<dbReference type="EMBL" id="FUYE01000013">
    <property type="protein sequence ID" value="SKB02073.1"/>
    <property type="molecule type" value="Genomic_DNA"/>
</dbReference>
<dbReference type="InterPro" id="IPR036922">
    <property type="entry name" value="Rieske_2Fe-2S_sf"/>
</dbReference>
<keyword evidence="8" id="KW-1185">Reference proteome</keyword>
<organism evidence="7 8">
    <name type="scientific">Prosthecobacter debontii</name>
    <dbReference type="NCBI Taxonomy" id="48467"/>
    <lineage>
        <taxon>Bacteria</taxon>
        <taxon>Pseudomonadati</taxon>
        <taxon>Verrucomicrobiota</taxon>
        <taxon>Verrucomicrobiia</taxon>
        <taxon>Verrucomicrobiales</taxon>
        <taxon>Verrucomicrobiaceae</taxon>
        <taxon>Prosthecobacter</taxon>
    </lineage>
</organism>
<evidence type="ECO:0000256" key="1">
    <source>
        <dbReference type="ARBA" id="ARBA00022714"/>
    </source>
</evidence>
<evidence type="ECO:0000256" key="4">
    <source>
        <dbReference type="ARBA" id="ARBA00023014"/>
    </source>
</evidence>
<dbReference type="OrthoDB" id="9767869at2"/>
<evidence type="ECO:0000313" key="7">
    <source>
        <dbReference type="EMBL" id="SKB02073.1"/>
    </source>
</evidence>
<gene>
    <name evidence="7" type="ORF">SAMN02745166_03531</name>
</gene>
<dbReference type="PROSITE" id="PS51296">
    <property type="entry name" value="RIESKE"/>
    <property type="match status" value="1"/>
</dbReference>
<name>A0A1T4YK63_9BACT</name>
<keyword evidence="3" id="KW-0408">Iron</keyword>
<reference evidence="8" key="1">
    <citation type="submission" date="2017-02" db="EMBL/GenBank/DDBJ databases">
        <authorList>
            <person name="Varghese N."/>
            <person name="Submissions S."/>
        </authorList>
    </citation>
    <scope>NUCLEOTIDE SEQUENCE [LARGE SCALE GENOMIC DNA]</scope>
    <source>
        <strain evidence="8">ATCC 700200</strain>
    </source>
</reference>
<keyword evidence="4" id="KW-0411">Iron-sulfur</keyword>
<keyword evidence="2" id="KW-0479">Metal-binding</keyword>
<dbReference type="GO" id="GO:0051537">
    <property type="term" value="F:2 iron, 2 sulfur cluster binding"/>
    <property type="evidence" value="ECO:0007669"/>
    <property type="project" value="UniProtKB-KW"/>
</dbReference>
<evidence type="ECO:0000259" key="6">
    <source>
        <dbReference type="PROSITE" id="PS51296"/>
    </source>
</evidence>
<sequence length="270" mass="29220">MSSSPCRTCLRPCNATKPERSPPSLELLSRREWVKRFALGSAVALGSAWKGQLLADISPTTASSNIITLKIGSYAALQNSYGSMRFSIFGESVPDGVILVTRAPGNVFHVVSAHCTHEGCTVEAYNPNASVPSIECLCHGSVYDIQGRVITGAMDNQEDLPTYNTTYANGDLHIEIPNLNLKVNQVTLASFSGNNKRLRLSFPARKGGIYKLSYTPDLKTAPTSVMFSTTANGAINTSQVIQSADATRHLWVASTAKRGFYLVELLVQVY</sequence>
<proteinExistence type="predicted"/>
<dbReference type="InterPro" id="IPR014349">
    <property type="entry name" value="Rieske_Fe-S_prot"/>
</dbReference>
<evidence type="ECO:0000256" key="2">
    <source>
        <dbReference type="ARBA" id="ARBA00022723"/>
    </source>
</evidence>
<evidence type="ECO:0000256" key="5">
    <source>
        <dbReference type="ARBA" id="ARBA00023157"/>
    </source>
</evidence>
<evidence type="ECO:0000256" key="3">
    <source>
        <dbReference type="ARBA" id="ARBA00023004"/>
    </source>
</evidence>
<protein>
    <submittedName>
        <fullName evidence="7">Rieske [2Fe-2S] domain-containing protein</fullName>
    </submittedName>
</protein>
<keyword evidence="5" id="KW-1015">Disulfide bond</keyword>
<accession>A0A1T4YK63</accession>
<dbReference type="Proteomes" id="UP000190774">
    <property type="component" value="Unassembled WGS sequence"/>
</dbReference>
<dbReference type="RefSeq" id="WP_078814717.1">
    <property type="nucleotide sequence ID" value="NZ_FUYE01000013.1"/>
</dbReference>
<dbReference type="InterPro" id="IPR017941">
    <property type="entry name" value="Rieske_2Fe-2S"/>
</dbReference>
<dbReference type="AlphaFoldDB" id="A0A1T4YK63"/>
<keyword evidence="1" id="KW-0001">2Fe-2S</keyword>
<dbReference type="Gene3D" id="2.102.10.10">
    <property type="entry name" value="Rieske [2Fe-2S] iron-sulphur domain"/>
    <property type="match status" value="1"/>
</dbReference>
<dbReference type="GO" id="GO:0046872">
    <property type="term" value="F:metal ion binding"/>
    <property type="evidence" value="ECO:0007669"/>
    <property type="project" value="UniProtKB-KW"/>
</dbReference>
<dbReference type="CDD" id="cd03467">
    <property type="entry name" value="Rieske"/>
    <property type="match status" value="1"/>
</dbReference>
<dbReference type="STRING" id="48467.SAMN02745166_03531"/>